<dbReference type="EC" id="3.2.1.8" evidence="4"/>
<dbReference type="InterPro" id="IPR044846">
    <property type="entry name" value="GH10"/>
</dbReference>
<keyword evidence="4" id="KW-0326">Glycosidase</keyword>
<dbReference type="PRINTS" id="PR00134">
    <property type="entry name" value="GLHYDRLASE10"/>
</dbReference>
<dbReference type="PANTHER" id="PTHR31490:SF1">
    <property type="entry name" value="ENDO-1,4-BETA-XYLANASE 1"/>
    <property type="match status" value="1"/>
</dbReference>
<dbReference type="NCBIfam" id="TIGR04183">
    <property type="entry name" value="Por_Secre_tail"/>
    <property type="match status" value="1"/>
</dbReference>
<evidence type="ECO:0000313" key="7">
    <source>
        <dbReference type="Proteomes" id="UP000191055"/>
    </source>
</evidence>
<name>A0A1T5AAA8_9BACT</name>
<evidence type="ECO:0000256" key="4">
    <source>
        <dbReference type="RuleBase" id="RU361174"/>
    </source>
</evidence>
<dbReference type="Pfam" id="PF00331">
    <property type="entry name" value="Glyco_hydro_10"/>
    <property type="match status" value="1"/>
</dbReference>
<evidence type="ECO:0000256" key="1">
    <source>
        <dbReference type="ARBA" id="ARBA00022801"/>
    </source>
</evidence>
<dbReference type="Proteomes" id="UP000191055">
    <property type="component" value="Unassembled WGS sequence"/>
</dbReference>
<dbReference type="SMART" id="SM00633">
    <property type="entry name" value="Glyco_10"/>
    <property type="match status" value="1"/>
</dbReference>
<evidence type="ECO:0000259" key="5">
    <source>
        <dbReference type="PROSITE" id="PS51760"/>
    </source>
</evidence>
<protein>
    <recommendedName>
        <fullName evidence="4">Beta-xylanase</fullName>
        <ecNumber evidence="4">3.2.1.8</ecNumber>
    </recommendedName>
</protein>
<dbReference type="InterPro" id="IPR026444">
    <property type="entry name" value="Secre_tail"/>
</dbReference>
<dbReference type="PROSITE" id="PS51760">
    <property type="entry name" value="GH10_2"/>
    <property type="match status" value="1"/>
</dbReference>
<dbReference type="EMBL" id="FUYV01000001">
    <property type="protein sequence ID" value="SKB31944.1"/>
    <property type="molecule type" value="Genomic_DNA"/>
</dbReference>
<feature type="domain" description="GH10" evidence="5">
    <location>
        <begin position="228"/>
        <end position="511"/>
    </location>
</feature>
<dbReference type="InterPro" id="IPR021720">
    <property type="entry name" value="Malectin_dom"/>
</dbReference>
<dbReference type="AlphaFoldDB" id="A0A1T5AAA8"/>
<sequence length="760" mass="84845">MLIGISIFPISVQAQNYTSWYNNAQERIEELRMDSYGIQIFDRNGEPYTGEVAIRMQKHEFPFGIAFDFSQGAQSMGNVFSTNNVVQAEKDAEIYRTERWGGYIAYAIPVEAGKDYEVTLKFAEIFHGGNNARIFNVRVDGELFLENFDTHAVAGGRDIAVDRSLVVTSSGNQILIEFEAVVDNVAIKGIVVEEVDGDFTLRINCGGSALTTADGNEYVAEAGFFDPDANTVASNDDWRKATMYKYFNAGVTENSFKWSGVQSQPGPPNYTVFENAVRWAQKVGWELRGHALIWGGNDNHSTPNWVRSLPTPDDIYEACKERVLRDVERYRGIIKEYDVVNEPLTGHADWLRNEVGDRIIWDSFKWARSVDPDAELYINDYNVEYNWGQAEEYRDLIFEMLNQGAPVTGVGMQAHFWDCCRPGINELVRNINIVAEPGLPIKLTEYDFGGNLTQAEQAADYIMVLTIAFSHPSIVGLYHWSLRDGWAWRENSGFFDRDGRPKLAADTLLYYTKTKWATNFDAVMPANEPLTFNAFHGNYTVEAEFDGVVKVFEVPLLKANADAVFVLNEEDAVVKGPQFLETELVGRNSVRLLFDKPIDGNSLRGSNYRFFSSGNIGVEAANVDPDNGNAVILSLSSNVSSGQYISVSYFPGSLRALDGSVANAFGPEEIANKASSVGTTNIEQSRVRIYPNPATNNLNIAYESSPFRISIFNSMGVLVYSGTSANESYSLDVGGFARGMYVIQLTDQNNQIRVEKFLLK</sequence>
<keyword evidence="3 4" id="KW-0624">Polysaccharide degradation</keyword>
<dbReference type="Pfam" id="PF11721">
    <property type="entry name" value="Malectin"/>
    <property type="match status" value="1"/>
</dbReference>
<evidence type="ECO:0000256" key="3">
    <source>
        <dbReference type="ARBA" id="ARBA00023326"/>
    </source>
</evidence>
<dbReference type="InterPro" id="IPR001000">
    <property type="entry name" value="GH10_dom"/>
</dbReference>
<dbReference type="InterPro" id="IPR017853">
    <property type="entry name" value="GH"/>
</dbReference>
<dbReference type="STRING" id="889453.SAMN03080601_00177"/>
<proteinExistence type="inferred from homology"/>
<keyword evidence="7" id="KW-1185">Reference proteome</keyword>
<evidence type="ECO:0000256" key="2">
    <source>
        <dbReference type="ARBA" id="ARBA00023277"/>
    </source>
</evidence>
<gene>
    <name evidence="6" type="ORF">SAMN03080601_00177</name>
</gene>
<comment type="catalytic activity">
    <reaction evidence="4">
        <text>Endohydrolysis of (1-&gt;4)-beta-D-xylosidic linkages in xylans.</text>
        <dbReference type="EC" id="3.2.1.8"/>
    </reaction>
</comment>
<keyword evidence="1 4" id="KW-0378">Hydrolase</keyword>
<dbReference type="PANTHER" id="PTHR31490">
    <property type="entry name" value="GLYCOSYL HYDROLASE"/>
    <property type="match status" value="1"/>
</dbReference>
<dbReference type="Gene3D" id="2.60.120.430">
    <property type="entry name" value="Galactose-binding lectin"/>
    <property type="match status" value="1"/>
</dbReference>
<comment type="similarity">
    <text evidence="4">Belongs to the glycosyl hydrolase 10 (cellulase F) family.</text>
</comment>
<keyword evidence="2 4" id="KW-0119">Carbohydrate metabolism</keyword>
<dbReference type="Gene3D" id="3.20.20.80">
    <property type="entry name" value="Glycosidases"/>
    <property type="match status" value="1"/>
</dbReference>
<evidence type="ECO:0000313" key="6">
    <source>
        <dbReference type="EMBL" id="SKB31944.1"/>
    </source>
</evidence>
<dbReference type="Pfam" id="PF18962">
    <property type="entry name" value="Por_Secre_tail"/>
    <property type="match status" value="1"/>
</dbReference>
<dbReference type="GO" id="GO:0000272">
    <property type="term" value="P:polysaccharide catabolic process"/>
    <property type="evidence" value="ECO:0007669"/>
    <property type="project" value="UniProtKB-KW"/>
</dbReference>
<organism evidence="6 7">
    <name type="scientific">Alkalitalea saponilacus</name>
    <dbReference type="NCBI Taxonomy" id="889453"/>
    <lineage>
        <taxon>Bacteria</taxon>
        <taxon>Pseudomonadati</taxon>
        <taxon>Bacteroidota</taxon>
        <taxon>Bacteroidia</taxon>
        <taxon>Marinilabiliales</taxon>
        <taxon>Marinilabiliaceae</taxon>
        <taxon>Alkalitalea</taxon>
    </lineage>
</organism>
<reference evidence="6 7" key="1">
    <citation type="submission" date="2017-02" db="EMBL/GenBank/DDBJ databases">
        <authorList>
            <person name="Peterson S.W."/>
        </authorList>
    </citation>
    <scope>NUCLEOTIDE SEQUENCE [LARGE SCALE GENOMIC DNA]</scope>
    <source>
        <strain evidence="6 7">DSM 24412</strain>
    </source>
</reference>
<accession>A0A1T5AAA8</accession>
<dbReference type="GO" id="GO:0031176">
    <property type="term" value="F:endo-1,4-beta-xylanase activity"/>
    <property type="evidence" value="ECO:0007669"/>
    <property type="project" value="UniProtKB-EC"/>
</dbReference>
<dbReference type="SUPFAM" id="SSF51445">
    <property type="entry name" value="(Trans)glycosidases"/>
    <property type="match status" value="1"/>
</dbReference>